<evidence type="ECO:0000256" key="1">
    <source>
        <dbReference type="SAM" id="MobiDB-lite"/>
    </source>
</evidence>
<protein>
    <submittedName>
        <fullName evidence="2">Uncharacterized protein</fullName>
    </submittedName>
</protein>
<evidence type="ECO:0000313" key="3">
    <source>
        <dbReference type="Proteomes" id="UP000729402"/>
    </source>
</evidence>
<gene>
    <name evidence="2" type="ORF">GUJ93_ZPchr0002g25402</name>
</gene>
<name>A0A8J5SPI1_ZIZPA</name>
<feature type="region of interest" description="Disordered" evidence="1">
    <location>
        <begin position="37"/>
        <end position="65"/>
    </location>
</feature>
<dbReference type="Proteomes" id="UP000729402">
    <property type="component" value="Unassembled WGS sequence"/>
</dbReference>
<accession>A0A8J5SPI1</accession>
<sequence length="103" mass="11515">MDAVERNQELADLPADHRTITLKWVLKLRLVARPRASSSESTLMMRREGRRCHWPSPTRASSPASCSRLAFVTGIKATEADARDPTPRHVKATVGVLRHQDST</sequence>
<dbReference type="EMBL" id="JAAALK010000287">
    <property type="protein sequence ID" value="KAG8060426.1"/>
    <property type="molecule type" value="Genomic_DNA"/>
</dbReference>
<keyword evidence="3" id="KW-1185">Reference proteome</keyword>
<reference evidence="2" key="1">
    <citation type="journal article" date="2021" name="bioRxiv">
        <title>Whole Genome Assembly and Annotation of Northern Wild Rice, Zizania palustris L., Supports a Whole Genome Duplication in the Zizania Genus.</title>
        <authorList>
            <person name="Haas M."/>
            <person name="Kono T."/>
            <person name="Macchietto M."/>
            <person name="Millas R."/>
            <person name="McGilp L."/>
            <person name="Shao M."/>
            <person name="Duquette J."/>
            <person name="Hirsch C.N."/>
            <person name="Kimball J."/>
        </authorList>
    </citation>
    <scope>NUCLEOTIDE SEQUENCE</scope>
    <source>
        <tissue evidence="2">Fresh leaf tissue</tissue>
    </source>
</reference>
<evidence type="ECO:0000313" key="2">
    <source>
        <dbReference type="EMBL" id="KAG8060426.1"/>
    </source>
</evidence>
<proteinExistence type="predicted"/>
<dbReference type="AlphaFoldDB" id="A0A8J5SPI1"/>
<comment type="caution">
    <text evidence="2">The sequence shown here is derived from an EMBL/GenBank/DDBJ whole genome shotgun (WGS) entry which is preliminary data.</text>
</comment>
<reference evidence="2" key="2">
    <citation type="submission" date="2021-02" db="EMBL/GenBank/DDBJ databases">
        <authorList>
            <person name="Kimball J.A."/>
            <person name="Haas M.W."/>
            <person name="Macchietto M."/>
            <person name="Kono T."/>
            <person name="Duquette J."/>
            <person name="Shao M."/>
        </authorList>
    </citation>
    <scope>NUCLEOTIDE SEQUENCE</scope>
    <source>
        <tissue evidence="2">Fresh leaf tissue</tissue>
    </source>
</reference>
<organism evidence="2 3">
    <name type="scientific">Zizania palustris</name>
    <name type="common">Northern wild rice</name>
    <dbReference type="NCBI Taxonomy" id="103762"/>
    <lineage>
        <taxon>Eukaryota</taxon>
        <taxon>Viridiplantae</taxon>
        <taxon>Streptophyta</taxon>
        <taxon>Embryophyta</taxon>
        <taxon>Tracheophyta</taxon>
        <taxon>Spermatophyta</taxon>
        <taxon>Magnoliopsida</taxon>
        <taxon>Liliopsida</taxon>
        <taxon>Poales</taxon>
        <taxon>Poaceae</taxon>
        <taxon>BOP clade</taxon>
        <taxon>Oryzoideae</taxon>
        <taxon>Oryzeae</taxon>
        <taxon>Zizaniinae</taxon>
        <taxon>Zizania</taxon>
    </lineage>
</organism>